<evidence type="ECO:0000313" key="3">
    <source>
        <dbReference type="Proteomes" id="UP000237347"/>
    </source>
</evidence>
<keyword evidence="3" id="KW-1185">Reference proteome</keyword>
<evidence type="ECO:0000259" key="1">
    <source>
        <dbReference type="Pfam" id="PF14655"/>
    </source>
</evidence>
<feature type="domain" description="Rab3-GAP regulatory subunit N-terminal" evidence="1">
    <location>
        <begin position="29"/>
        <end position="130"/>
    </location>
</feature>
<name>A0AAW0MB86_QUESU</name>
<dbReference type="InterPro" id="IPR032839">
    <property type="entry name" value="RAB3GAP_N"/>
</dbReference>
<sequence length="130" mass="14341">MNSVSFQVSYIQLSTTYKFLLADILATCFVTASPLTCLKDHPRKGEKLTLSPSGTLAAITDSLGRILLLDTQALVVVRLWKGYRDASCLFMEMLVKRDTAAASSSNYYEPVKSDYCLCLAIHAPRKGIVE</sequence>
<accession>A0AAW0MB86</accession>
<feature type="non-terminal residue" evidence="2">
    <location>
        <position position="130"/>
    </location>
</feature>
<comment type="caution">
    <text evidence="2">The sequence shown here is derived from an EMBL/GenBank/DDBJ whole genome shotgun (WGS) entry which is preliminary data.</text>
</comment>
<gene>
    <name evidence="2" type="primary">Rab3gap2</name>
    <name evidence="2" type="ORF">CFP56_024409</name>
</gene>
<dbReference type="InterPro" id="IPR026059">
    <property type="entry name" value="Rab3GAP2"/>
</dbReference>
<dbReference type="Pfam" id="PF14655">
    <property type="entry name" value="RAB3GAP2_N"/>
    <property type="match status" value="1"/>
</dbReference>
<dbReference type="PANTHER" id="PTHR12472">
    <property type="entry name" value="RAB3-GAP REGULATORY DOMAIN"/>
    <property type="match status" value="1"/>
</dbReference>
<protein>
    <submittedName>
        <fullName evidence="2">Rab3 gtpase-activating protein non-catalytic subunit</fullName>
    </submittedName>
</protein>
<evidence type="ECO:0000313" key="2">
    <source>
        <dbReference type="EMBL" id="KAK7861227.1"/>
    </source>
</evidence>
<proteinExistence type="predicted"/>
<reference evidence="2 3" key="1">
    <citation type="journal article" date="2018" name="Sci. Data">
        <title>The draft genome sequence of cork oak.</title>
        <authorList>
            <person name="Ramos A.M."/>
            <person name="Usie A."/>
            <person name="Barbosa P."/>
            <person name="Barros P.M."/>
            <person name="Capote T."/>
            <person name="Chaves I."/>
            <person name="Simoes F."/>
            <person name="Abreu I."/>
            <person name="Carrasquinho I."/>
            <person name="Faro C."/>
            <person name="Guimaraes J.B."/>
            <person name="Mendonca D."/>
            <person name="Nobrega F."/>
            <person name="Rodrigues L."/>
            <person name="Saibo N.J.M."/>
            <person name="Varela M.C."/>
            <person name="Egas C."/>
            <person name="Matos J."/>
            <person name="Miguel C.M."/>
            <person name="Oliveira M.M."/>
            <person name="Ricardo C.P."/>
            <person name="Goncalves S."/>
        </authorList>
    </citation>
    <scope>NUCLEOTIDE SEQUENCE [LARGE SCALE GENOMIC DNA]</scope>
    <source>
        <strain evidence="3">cv. HL8</strain>
    </source>
</reference>
<dbReference type="Proteomes" id="UP000237347">
    <property type="component" value="Unassembled WGS sequence"/>
</dbReference>
<dbReference type="EMBL" id="PKMF04000003">
    <property type="protein sequence ID" value="KAK7861227.1"/>
    <property type="molecule type" value="Genomic_DNA"/>
</dbReference>
<dbReference type="PANTHER" id="PTHR12472:SF0">
    <property type="entry name" value="RAB3 GTPASE-ACTIVATING PROTEIN NON-CATALYTIC SUBUNIT"/>
    <property type="match status" value="1"/>
</dbReference>
<organism evidence="2 3">
    <name type="scientific">Quercus suber</name>
    <name type="common">Cork oak</name>
    <dbReference type="NCBI Taxonomy" id="58331"/>
    <lineage>
        <taxon>Eukaryota</taxon>
        <taxon>Viridiplantae</taxon>
        <taxon>Streptophyta</taxon>
        <taxon>Embryophyta</taxon>
        <taxon>Tracheophyta</taxon>
        <taxon>Spermatophyta</taxon>
        <taxon>Magnoliopsida</taxon>
        <taxon>eudicotyledons</taxon>
        <taxon>Gunneridae</taxon>
        <taxon>Pentapetalae</taxon>
        <taxon>rosids</taxon>
        <taxon>fabids</taxon>
        <taxon>Fagales</taxon>
        <taxon>Fagaceae</taxon>
        <taxon>Quercus</taxon>
    </lineage>
</organism>
<dbReference type="AlphaFoldDB" id="A0AAW0MB86"/>